<keyword evidence="2" id="KW-0662">Pyridine nucleotide biosynthesis</keyword>
<feature type="binding site" evidence="9">
    <location>
        <position position="304"/>
    </location>
    <ligand>
        <name>diphosphate</name>
        <dbReference type="ChEBI" id="CHEBI:33019"/>
    </ligand>
</feature>
<dbReference type="GO" id="GO:0009435">
    <property type="term" value="P:NAD+ biosynthetic process"/>
    <property type="evidence" value="ECO:0007669"/>
    <property type="project" value="InterPro"/>
</dbReference>
<reference evidence="12 13" key="1">
    <citation type="submission" date="2017-09" db="EMBL/GenBank/DDBJ databases">
        <title>Biodiversity and function of Thalassospira species in the particle-attached aromatic-hydrocarbon-degrading consortia from the surface seawater of the South China Sea.</title>
        <authorList>
            <person name="Dong C."/>
            <person name="Liu R."/>
            <person name="Shao Z."/>
        </authorList>
    </citation>
    <scope>NUCLEOTIDE SEQUENCE [LARGE SCALE GENOMIC DNA]</scope>
    <source>
        <strain evidence="12 13">CSC1P2</strain>
    </source>
</reference>
<dbReference type="InterPro" id="IPR016471">
    <property type="entry name" value="Nicotinamide_PRibTrfase"/>
</dbReference>
<evidence type="ECO:0000256" key="3">
    <source>
        <dbReference type="ARBA" id="ARBA00022676"/>
    </source>
</evidence>
<organism evidence="12 13">
    <name type="scientific">Thalassospira marina</name>
    <dbReference type="NCBI Taxonomy" id="2048283"/>
    <lineage>
        <taxon>Bacteria</taxon>
        <taxon>Pseudomonadati</taxon>
        <taxon>Pseudomonadota</taxon>
        <taxon>Alphaproteobacteria</taxon>
        <taxon>Rhodospirillales</taxon>
        <taxon>Thalassospiraceae</taxon>
        <taxon>Thalassospira</taxon>
    </lineage>
</organism>
<dbReference type="CDD" id="cd01569">
    <property type="entry name" value="PBEF_like"/>
    <property type="match status" value="1"/>
</dbReference>
<feature type="binding site" evidence="9">
    <location>
        <position position="240"/>
    </location>
    <ligand>
        <name>diphosphate</name>
        <dbReference type="ChEBI" id="CHEBI:33019"/>
    </ligand>
</feature>
<evidence type="ECO:0000259" key="10">
    <source>
        <dbReference type="Pfam" id="PF04095"/>
    </source>
</evidence>
<dbReference type="InterPro" id="IPR013785">
    <property type="entry name" value="Aldolase_TIM"/>
</dbReference>
<dbReference type="EMBL" id="NWTK01000001">
    <property type="protein sequence ID" value="PKR56117.1"/>
    <property type="molecule type" value="Genomic_DNA"/>
</dbReference>
<feature type="binding site" evidence="9">
    <location>
        <position position="377"/>
    </location>
    <ligand>
        <name>beta-nicotinamide D-ribonucleotide</name>
        <dbReference type="ChEBI" id="CHEBI:14649"/>
    </ligand>
</feature>
<feature type="binding site" evidence="9">
    <location>
        <position position="214"/>
    </location>
    <ligand>
        <name>beta-nicotinamide D-ribonucleotide</name>
        <dbReference type="ChEBI" id="CHEBI:14649"/>
    </ligand>
</feature>
<comment type="similarity">
    <text evidence="1">Belongs to the NAPRTase family.</text>
</comment>
<keyword evidence="3 12" id="KW-0328">Glycosyltransferase</keyword>
<evidence type="ECO:0000256" key="5">
    <source>
        <dbReference type="ARBA" id="ARBA00035007"/>
    </source>
</evidence>
<dbReference type="OrthoDB" id="394882at2"/>
<dbReference type="RefSeq" id="WP_101264106.1">
    <property type="nucleotide sequence ID" value="NZ_NWTK01000001.1"/>
</dbReference>
<evidence type="ECO:0000256" key="4">
    <source>
        <dbReference type="ARBA" id="ARBA00022679"/>
    </source>
</evidence>
<feature type="domain" description="Nicotinamide phosphoribosyltransferase N-terminal" evidence="11">
    <location>
        <begin position="17"/>
        <end position="110"/>
    </location>
</feature>
<dbReference type="PANTHER" id="PTHR43816">
    <property type="entry name" value="NICOTINAMIDE PHOSPHORIBOSYLTRANSFERASE"/>
    <property type="match status" value="1"/>
</dbReference>
<evidence type="ECO:0000256" key="2">
    <source>
        <dbReference type="ARBA" id="ARBA00022642"/>
    </source>
</evidence>
<keyword evidence="4 12" id="KW-0808">Transferase</keyword>
<feature type="domain" description="Nicotinate/nicotinamide phosphoribosyltransferase" evidence="10">
    <location>
        <begin position="183"/>
        <end position="436"/>
    </location>
</feature>
<name>A0A2N3L043_9PROT</name>
<feature type="binding site" evidence="9">
    <location>
        <position position="191"/>
    </location>
    <ligand>
        <name>diphosphate</name>
        <dbReference type="ChEBI" id="CHEBI:33019"/>
    </ligand>
</feature>
<dbReference type="EC" id="2.4.2.12" evidence="6"/>
<evidence type="ECO:0000313" key="12">
    <source>
        <dbReference type="EMBL" id="PKR56117.1"/>
    </source>
</evidence>
<dbReference type="PIRSF" id="PIRSF005943">
    <property type="entry name" value="NMPRT"/>
    <property type="match status" value="1"/>
</dbReference>
<dbReference type="AlphaFoldDB" id="A0A2N3L043"/>
<proteinExistence type="inferred from homology"/>
<feature type="binding site" evidence="9">
    <location>
        <begin position="304"/>
        <end position="306"/>
    </location>
    <ligand>
        <name>beta-nicotinamide D-ribonucleotide</name>
        <dbReference type="ChEBI" id="CHEBI:14649"/>
    </ligand>
</feature>
<comment type="pathway">
    <text evidence="5">Cofactor biosynthesis; NAD(+) biosynthesis; nicotinamide D-ribonucleotide from 5-phospho-alpha-D-ribose 1-diphosphate and nicotinamide: step 1/1.</text>
</comment>
<evidence type="ECO:0000256" key="8">
    <source>
        <dbReference type="ARBA" id="ARBA00047835"/>
    </source>
</evidence>
<evidence type="ECO:0000259" key="11">
    <source>
        <dbReference type="Pfam" id="PF18127"/>
    </source>
</evidence>
<protein>
    <recommendedName>
        <fullName evidence="7">Nicotinamide phosphoribosyltransferase</fullName>
        <ecNumber evidence="6">2.4.2.12</ecNumber>
    </recommendedName>
</protein>
<comment type="caution">
    <text evidence="12">The sequence shown here is derived from an EMBL/GenBank/DDBJ whole genome shotgun (WGS) entry which is preliminary data.</text>
</comment>
<dbReference type="InterPro" id="IPR041525">
    <property type="entry name" value="N/Namide_PRibTrfase"/>
</dbReference>
<dbReference type="InterPro" id="IPR036068">
    <property type="entry name" value="Nicotinate_pribotase-like_C"/>
</dbReference>
<gene>
    <name evidence="12" type="ORF">COO20_02635</name>
</gene>
<evidence type="ECO:0000256" key="1">
    <source>
        <dbReference type="ARBA" id="ARBA00010897"/>
    </source>
</evidence>
<dbReference type="Gene3D" id="3.20.20.70">
    <property type="entry name" value="Aldolase class I"/>
    <property type="match status" value="1"/>
</dbReference>
<accession>A0A2N3L043</accession>
<dbReference type="NCBIfam" id="NF006629">
    <property type="entry name" value="PRK09198.1"/>
    <property type="match status" value="1"/>
</dbReference>
<evidence type="ECO:0000256" key="6">
    <source>
        <dbReference type="ARBA" id="ARBA00035024"/>
    </source>
</evidence>
<dbReference type="SUPFAM" id="SSF51690">
    <property type="entry name" value="Nicotinate/Quinolinate PRTase C-terminal domain-like"/>
    <property type="match status" value="1"/>
</dbReference>
<dbReference type="PANTHER" id="PTHR43816:SF1">
    <property type="entry name" value="NICOTINAMIDE PHOSPHORIBOSYLTRANSFERASE"/>
    <property type="match status" value="1"/>
</dbReference>
<sequence length="472" mass="51939">MTSIAPSAAVTTDPLRNILLNVDSYKASHPYQYPPETTHIYSYIESRGGKWDRAVFFGLQMFLKEYLIKPITQAMIDDAESFWQAHGEPFYREGWQHILDAHKGYLPVKICAVPEGSIIPTGNVMLSVINTDPKCFWLTSALETALLRAVWYPTTVATNSWQCKQVIAKYLDQTSDDVGQIAFKLHDFGARGVSSLESAAIGGVAHLVNFMGTDTVSGVLAARKYYGEEMAGFSIPAAEHSTMTSWGRDHEADAYRNMIRQFGGTGKLVAVVSDSYDLYHAVDHIWGEELRQEVIDSGATIVVRPDSGDPATVPVDCVIRLGEKFGYSTNAKGYKVLAPCVRVIQGDGINIDTIGAILKNLADQGWAADNIAFGMGGGLLQQLNRDTLKFAMKCSAAKVGGNWIDVYKDPVTDHGKLSKRGRLGLVLRDGVYQTIPEDEAGKDTLLEPVFCDGKLLRDWTFAEIRARAEKPE</sequence>
<dbReference type="InterPro" id="IPR041529">
    <property type="entry name" value="DUF5598"/>
</dbReference>
<dbReference type="Pfam" id="PF18127">
    <property type="entry name" value="NAMPT_N"/>
    <property type="match status" value="1"/>
</dbReference>
<dbReference type="GO" id="GO:0047280">
    <property type="term" value="F:nicotinamide phosphoribosyltransferase activity"/>
    <property type="evidence" value="ECO:0007669"/>
    <property type="project" value="UniProtKB-EC"/>
</dbReference>
<feature type="binding site" evidence="9">
    <location>
        <begin position="346"/>
        <end position="347"/>
    </location>
    <ligand>
        <name>beta-nicotinamide D-ribonucleotide</name>
        <dbReference type="ChEBI" id="CHEBI:14649"/>
    </ligand>
</feature>
<evidence type="ECO:0000256" key="7">
    <source>
        <dbReference type="ARBA" id="ARBA00035036"/>
    </source>
</evidence>
<dbReference type="Pfam" id="PF04095">
    <property type="entry name" value="NAPRTase"/>
    <property type="match status" value="1"/>
</dbReference>
<evidence type="ECO:0000313" key="13">
    <source>
        <dbReference type="Proteomes" id="UP000233597"/>
    </source>
</evidence>
<comment type="catalytic activity">
    <reaction evidence="8">
        <text>beta-nicotinamide D-ribonucleotide + diphosphate = 5-phospho-alpha-D-ribose 1-diphosphate + nicotinamide + H(+)</text>
        <dbReference type="Rhea" id="RHEA:16149"/>
        <dbReference type="ChEBI" id="CHEBI:14649"/>
        <dbReference type="ChEBI" id="CHEBI:15378"/>
        <dbReference type="ChEBI" id="CHEBI:17154"/>
        <dbReference type="ChEBI" id="CHEBI:33019"/>
        <dbReference type="ChEBI" id="CHEBI:58017"/>
        <dbReference type="EC" id="2.4.2.12"/>
    </reaction>
    <physiologicalReaction direction="right-to-left" evidence="8">
        <dbReference type="Rhea" id="RHEA:16151"/>
    </physiologicalReaction>
</comment>
<feature type="binding site" evidence="9">
    <location>
        <position position="385"/>
    </location>
    <ligand>
        <name>beta-nicotinamide D-ribonucleotide</name>
        <dbReference type="ChEBI" id="CHEBI:14649"/>
    </ligand>
</feature>
<dbReference type="Proteomes" id="UP000233597">
    <property type="component" value="Unassembled WGS sequence"/>
</dbReference>
<evidence type="ECO:0000256" key="9">
    <source>
        <dbReference type="PIRSR" id="PIRSR005943-1"/>
    </source>
</evidence>